<dbReference type="CDD" id="cd18793">
    <property type="entry name" value="SF2_C_SNF"/>
    <property type="match status" value="1"/>
</dbReference>
<dbReference type="InterPro" id="IPR027417">
    <property type="entry name" value="P-loop_NTPase"/>
</dbReference>
<dbReference type="SUPFAM" id="SSF52540">
    <property type="entry name" value="P-loop containing nucleoside triphosphate hydrolases"/>
    <property type="match status" value="2"/>
</dbReference>
<evidence type="ECO:0000256" key="1">
    <source>
        <dbReference type="ARBA" id="ARBA00022741"/>
    </source>
</evidence>
<dbReference type="Gene3D" id="3.40.50.10810">
    <property type="entry name" value="Tandem AAA-ATPase domain"/>
    <property type="match status" value="1"/>
</dbReference>
<dbReference type="CDD" id="cd18011">
    <property type="entry name" value="DEXDc_RapA"/>
    <property type="match status" value="1"/>
</dbReference>
<dbReference type="InterPro" id="IPR014001">
    <property type="entry name" value="Helicase_ATP-bd"/>
</dbReference>
<dbReference type="SMART" id="SM00487">
    <property type="entry name" value="DEXDc"/>
    <property type="match status" value="1"/>
</dbReference>
<proteinExistence type="predicted"/>
<reference evidence="8 9" key="1">
    <citation type="submission" date="2020-05" db="EMBL/GenBank/DDBJ databases">
        <authorList>
            <person name="Whitworth D."/>
        </authorList>
    </citation>
    <scope>NUCLEOTIDE SEQUENCE [LARGE SCALE GENOMIC DNA]</scope>
    <source>
        <strain evidence="8 9">AM005</strain>
    </source>
</reference>
<feature type="domain" description="Helicase C-terminal" evidence="7">
    <location>
        <begin position="414"/>
        <end position="588"/>
    </location>
</feature>
<dbReference type="Pfam" id="PF00271">
    <property type="entry name" value="Helicase_C"/>
    <property type="match status" value="1"/>
</dbReference>
<accession>A0A7Y4MTB4</accession>
<keyword evidence="5" id="KW-0175">Coiled coil</keyword>
<dbReference type="PROSITE" id="PS51192">
    <property type="entry name" value="HELICASE_ATP_BIND_1"/>
    <property type="match status" value="1"/>
</dbReference>
<dbReference type="InterPro" id="IPR038718">
    <property type="entry name" value="SNF2-like_sf"/>
</dbReference>
<dbReference type="SMART" id="SM00490">
    <property type="entry name" value="HELICc"/>
    <property type="match status" value="1"/>
</dbReference>
<dbReference type="InterPro" id="IPR001650">
    <property type="entry name" value="Helicase_C-like"/>
</dbReference>
<dbReference type="AlphaFoldDB" id="A0A7Y4MTB4"/>
<dbReference type="Gene3D" id="3.40.50.300">
    <property type="entry name" value="P-loop containing nucleotide triphosphate hydrolases"/>
    <property type="match status" value="1"/>
</dbReference>
<dbReference type="EMBL" id="JABFNT010000086">
    <property type="protein sequence ID" value="NOJ81435.1"/>
    <property type="molecule type" value="Genomic_DNA"/>
</dbReference>
<evidence type="ECO:0000313" key="8">
    <source>
        <dbReference type="EMBL" id="NOJ81435.1"/>
    </source>
</evidence>
<evidence type="ECO:0000259" key="6">
    <source>
        <dbReference type="PROSITE" id="PS51192"/>
    </source>
</evidence>
<evidence type="ECO:0000256" key="2">
    <source>
        <dbReference type="ARBA" id="ARBA00022801"/>
    </source>
</evidence>
<feature type="domain" description="Helicase ATP-binding" evidence="6">
    <location>
        <begin position="91"/>
        <end position="261"/>
    </location>
</feature>
<dbReference type="GO" id="GO:0005524">
    <property type="term" value="F:ATP binding"/>
    <property type="evidence" value="ECO:0007669"/>
    <property type="project" value="UniProtKB-KW"/>
</dbReference>
<evidence type="ECO:0000256" key="3">
    <source>
        <dbReference type="ARBA" id="ARBA00022806"/>
    </source>
</evidence>
<dbReference type="InterPro" id="IPR000330">
    <property type="entry name" value="SNF2_N"/>
</dbReference>
<gene>
    <name evidence="8" type="ORF">HNV28_24400</name>
</gene>
<dbReference type="PANTHER" id="PTHR45766:SF6">
    <property type="entry name" value="SWI_SNF-RELATED MATRIX-ASSOCIATED ACTIN-DEPENDENT REGULATOR OF CHROMATIN SUBFAMILY A-LIKE PROTEIN 1"/>
    <property type="match status" value="1"/>
</dbReference>
<dbReference type="InterPro" id="IPR049730">
    <property type="entry name" value="SNF2/RAD54-like_C"/>
</dbReference>
<evidence type="ECO:0000256" key="4">
    <source>
        <dbReference type="ARBA" id="ARBA00022840"/>
    </source>
</evidence>
<evidence type="ECO:0000256" key="5">
    <source>
        <dbReference type="SAM" id="Coils"/>
    </source>
</evidence>
<keyword evidence="3 8" id="KW-0347">Helicase</keyword>
<dbReference type="InterPro" id="IPR057342">
    <property type="entry name" value="DEXDc_RapA"/>
</dbReference>
<dbReference type="GO" id="GO:0016787">
    <property type="term" value="F:hydrolase activity"/>
    <property type="evidence" value="ECO:0007669"/>
    <property type="project" value="UniProtKB-KW"/>
</dbReference>
<dbReference type="RefSeq" id="WP_171443455.1">
    <property type="nucleotide sequence ID" value="NZ_JABFNS010000073.1"/>
</dbReference>
<comment type="caution">
    <text evidence="8">The sequence shown here is derived from an EMBL/GenBank/DDBJ whole genome shotgun (WGS) entry which is preliminary data.</text>
</comment>
<keyword evidence="2" id="KW-0378">Hydrolase</keyword>
<dbReference type="Proteomes" id="UP000533080">
    <property type="component" value="Unassembled WGS sequence"/>
</dbReference>
<evidence type="ECO:0000259" key="7">
    <source>
        <dbReference type="PROSITE" id="PS51194"/>
    </source>
</evidence>
<dbReference type="PANTHER" id="PTHR45766">
    <property type="entry name" value="DNA ANNEALING HELICASE AND ENDONUCLEASE ZRANB3 FAMILY MEMBER"/>
    <property type="match status" value="1"/>
</dbReference>
<feature type="coiled-coil region" evidence="5">
    <location>
        <begin position="558"/>
        <end position="621"/>
    </location>
</feature>
<keyword evidence="1" id="KW-0547">Nucleotide-binding</keyword>
<organism evidence="8 9">
    <name type="scientific">Myxococcus xanthus</name>
    <dbReference type="NCBI Taxonomy" id="34"/>
    <lineage>
        <taxon>Bacteria</taxon>
        <taxon>Pseudomonadati</taxon>
        <taxon>Myxococcota</taxon>
        <taxon>Myxococcia</taxon>
        <taxon>Myxococcales</taxon>
        <taxon>Cystobacterineae</taxon>
        <taxon>Myxococcaceae</taxon>
        <taxon>Myxococcus</taxon>
    </lineage>
</organism>
<sequence length="958" mass="108268">MGDGHYAIHCIGVSDLVRQHEAIFLTQVDRDIQPVRVEDTKLVQDTSPHYRRSRLYLESLLRQMAPTDALLWRGHRAAMQPSPYQLDPASLALSSLRPRILIADAVGLGKTLEAGVLLSELIARGRAERILVVAMKSVLAQFQKELWTRFSIPLMRLDSEGLERIRQHIPAGKNPFHHYRRAIISIDTLKNEREYRHWLEECQWDAVVVDECHNAINPGTGRNRVAELLASRTEALILTSATPHNGKPESFATLMNMLEPTAVANPSSYGPEDIKGLYVRRFRKDVEKQVQGAFKQRDAQLAWADASPEEESVFDALEEARFHTLDRHVRLSRKGRARDVLFRTTLLKALLSSPLAFLETVEQRRKNLRERIASKPEAASDWRKDLETLDQLHALASAIDLPRFSKLRLFLEHTLPALGVRGKPGDPRVVIFSERLVTLELLETVLSNRLGVQRNLDAPGDGTLAVLSGSEKDTDVRAILESFGSKDGKVRVLLASDMASEGINLHYFCSRLVHFDVPWSLIRLEQRNGRIDRYGQSETPHMRFLLTRSQNGRTKADLQVVQKLLKKEEEARNNLGDEGALLGLFDAEREEDFVASTISSGKDLDEEVQALQAERAGAEAEDALSANWLLDLLAHSTETTSTERLTAEPPSLYPSDAAFFREALEHLEPELKDSGQPIQLTWHPQRDEVTFRAPDDLQRRFSSMPPQARPREGRLHLSADPKAVERAITESRDRQGSWPELQYLWSQHPAVEWAADRVSLSFGRLEAPVLVIPSLQERLEVDAVALVEGTLTNRRAQPAVTRWMGLGTKLGKQLEVARIIGLEEVLELAGLRGKVANPGLSAQLLTSLEAARPLWRETTEAEMRRLRSERMASIKGEVRQAEERSSKWAQSRLDAIEEARQRLGAQGTSGLARRRRERLDREEAQVLERKKERHTWIQQTLSTDERAHVKLIAVLVAR</sequence>
<keyword evidence="4" id="KW-0067">ATP-binding</keyword>
<dbReference type="Pfam" id="PF00176">
    <property type="entry name" value="SNF2-rel_dom"/>
    <property type="match status" value="1"/>
</dbReference>
<dbReference type="PROSITE" id="PS51194">
    <property type="entry name" value="HELICASE_CTER"/>
    <property type="match status" value="1"/>
</dbReference>
<protein>
    <submittedName>
        <fullName evidence="8">DEAD/DEAH box helicase</fullName>
    </submittedName>
</protein>
<evidence type="ECO:0000313" key="9">
    <source>
        <dbReference type="Proteomes" id="UP000533080"/>
    </source>
</evidence>
<name>A0A7Y4MTB4_MYXXA</name>
<dbReference type="GO" id="GO:0004386">
    <property type="term" value="F:helicase activity"/>
    <property type="evidence" value="ECO:0007669"/>
    <property type="project" value="UniProtKB-KW"/>
</dbReference>